<comment type="caution">
    <text evidence="1">The sequence shown here is derived from an EMBL/GenBank/DDBJ whole genome shotgun (WGS) entry which is preliminary data.</text>
</comment>
<sequence length="286" mass="31917">MALVPTSFSLSTGRTCLQGTYERGRALLLLLEKVEWSSLSSWLRQKLLKPFRENYKFFKGWFFHVCLGEVGPNLLVNSFGYTLLELKALRKKVIYHSPSPAVAPPPAPSTQATTLSPALTLPTQHIVEVHTEQAVPANDASTRPPTPLMVVLDSPIDSPVETTSSLELASNYPLVDVVNNHLAICFDLTKAGMLGISGVFQALQNYVGYSLVFSHAVERKFGSLEAHNKEMAKTIEKSIEDNLKLAISLHDVEEKLNCYRKFTENLQDQLKVAVYQAKDHFWSNKN</sequence>
<name>A0A371HJN4_MUCPR</name>
<keyword evidence="2" id="KW-1185">Reference proteome</keyword>
<evidence type="ECO:0000313" key="1">
    <source>
        <dbReference type="EMBL" id="RDY03011.1"/>
    </source>
</evidence>
<organism evidence="1 2">
    <name type="scientific">Mucuna pruriens</name>
    <name type="common">Velvet bean</name>
    <name type="synonym">Dolichos pruriens</name>
    <dbReference type="NCBI Taxonomy" id="157652"/>
    <lineage>
        <taxon>Eukaryota</taxon>
        <taxon>Viridiplantae</taxon>
        <taxon>Streptophyta</taxon>
        <taxon>Embryophyta</taxon>
        <taxon>Tracheophyta</taxon>
        <taxon>Spermatophyta</taxon>
        <taxon>Magnoliopsida</taxon>
        <taxon>eudicotyledons</taxon>
        <taxon>Gunneridae</taxon>
        <taxon>Pentapetalae</taxon>
        <taxon>rosids</taxon>
        <taxon>fabids</taxon>
        <taxon>Fabales</taxon>
        <taxon>Fabaceae</taxon>
        <taxon>Papilionoideae</taxon>
        <taxon>50 kb inversion clade</taxon>
        <taxon>NPAAA clade</taxon>
        <taxon>indigoferoid/millettioid clade</taxon>
        <taxon>Phaseoleae</taxon>
        <taxon>Mucuna</taxon>
    </lineage>
</organism>
<dbReference type="EMBL" id="QJKJ01002409">
    <property type="protein sequence ID" value="RDY03011.1"/>
    <property type="molecule type" value="Genomic_DNA"/>
</dbReference>
<dbReference type="Proteomes" id="UP000257109">
    <property type="component" value="Unassembled WGS sequence"/>
</dbReference>
<proteinExistence type="predicted"/>
<dbReference type="AlphaFoldDB" id="A0A371HJN4"/>
<reference evidence="1" key="1">
    <citation type="submission" date="2018-05" db="EMBL/GenBank/DDBJ databases">
        <title>Draft genome of Mucuna pruriens seed.</title>
        <authorList>
            <person name="Nnadi N.E."/>
            <person name="Vos R."/>
            <person name="Hasami M.H."/>
            <person name="Devisetty U.K."/>
            <person name="Aguiy J.C."/>
        </authorList>
    </citation>
    <scope>NUCLEOTIDE SEQUENCE [LARGE SCALE GENOMIC DNA]</scope>
    <source>
        <strain evidence="1">JCA_2017</strain>
    </source>
</reference>
<gene>
    <name evidence="1" type="ORF">CR513_13461</name>
</gene>
<accession>A0A371HJN4</accession>
<feature type="non-terminal residue" evidence="1">
    <location>
        <position position="1"/>
    </location>
</feature>
<protein>
    <submittedName>
        <fullName evidence="1">Uncharacterized protein</fullName>
    </submittedName>
</protein>
<evidence type="ECO:0000313" key="2">
    <source>
        <dbReference type="Proteomes" id="UP000257109"/>
    </source>
</evidence>